<keyword evidence="3" id="KW-1185">Reference proteome</keyword>
<dbReference type="EMBL" id="MDZA01000007">
    <property type="protein sequence ID" value="OGX92213.1"/>
    <property type="molecule type" value="Genomic_DNA"/>
</dbReference>
<dbReference type="Proteomes" id="UP000177506">
    <property type="component" value="Unassembled WGS sequence"/>
</dbReference>
<accession>A0A1G1TMW5</accession>
<evidence type="ECO:0000313" key="2">
    <source>
        <dbReference type="EMBL" id="OGX92213.1"/>
    </source>
</evidence>
<reference evidence="2 3" key="1">
    <citation type="submission" date="2016-08" db="EMBL/GenBank/DDBJ databases">
        <title>Hymenobacter coccineus sp. nov., Hymenobacter lapidarius sp. nov. and Hymenobacter glacialis sp. nov., isolated from Antarctic soil.</title>
        <authorList>
            <person name="Sedlacek I."/>
            <person name="Kralova S."/>
            <person name="Kyrova K."/>
            <person name="Maslanova I."/>
            <person name="Stankova E."/>
            <person name="Vrbovska V."/>
            <person name="Nemec M."/>
            <person name="Bartak M."/>
            <person name="Svec P."/>
            <person name="Busse H.-J."/>
            <person name="Pantucek R."/>
        </authorList>
    </citation>
    <scope>NUCLEOTIDE SEQUENCE [LARGE SCALE GENOMIC DNA]</scope>
    <source>
        <strain evidence="2 3">CCM 8649</strain>
    </source>
</reference>
<dbReference type="AlphaFoldDB" id="A0A1G1TMW5"/>
<proteinExistence type="predicted"/>
<evidence type="ECO:0000256" key="1">
    <source>
        <dbReference type="SAM" id="MobiDB-lite"/>
    </source>
</evidence>
<gene>
    <name evidence="2" type="ORF">BEN49_16880</name>
</gene>
<comment type="caution">
    <text evidence="2">The sequence shown here is derived from an EMBL/GenBank/DDBJ whole genome shotgun (WGS) entry which is preliminary data.</text>
</comment>
<sequence length="160" mass="17196">MKQPKGATKPELSVTPAAGAATEPELSITLPETAATEAELSLAPAETAATEPEQNTTKPKAKGGRPRKAPDTGLWAIRGVDMETRAIVEKTAQRAGKTIGQFVNEDMRSFCQGQLTQSQLPASPRDLQVQVEQLTQLVEGIAARMAEPARKGFWQRVFGK</sequence>
<organism evidence="2 3">
    <name type="scientific">Hymenobacter coccineus</name>
    <dbReference type="NCBI Taxonomy" id="1908235"/>
    <lineage>
        <taxon>Bacteria</taxon>
        <taxon>Pseudomonadati</taxon>
        <taxon>Bacteroidota</taxon>
        <taxon>Cytophagia</taxon>
        <taxon>Cytophagales</taxon>
        <taxon>Hymenobacteraceae</taxon>
        <taxon>Hymenobacter</taxon>
    </lineage>
</organism>
<evidence type="ECO:0000313" key="3">
    <source>
        <dbReference type="Proteomes" id="UP000177506"/>
    </source>
</evidence>
<name>A0A1G1TMW5_9BACT</name>
<dbReference type="OrthoDB" id="962852at2"/>
<feature type="compositionally biased region" description="Low complexity" evidence="1">
    <location>
        <begin position="29"/>
        <end position="53"/>
    </location>
</feature>
<feature type="region of interest" description="Disordered" evidence="1">
    <location>
        <begin position="1"/>
        <end position="73"/>
    </location>
</feature>
<protein>
    <submittedName>
        <fullName evidence="2">Uncharacterized protein</fullName>
    </submittedName>
</protein>